<reference evidence="3" key="1">
    <citation type="submission" date="2016-10" db="EMBL/GenBank/DDBJ databases">
        <authorList>
            <person name="Varghese N."/>
            <person name="Submissions S."/>
        </authorList>
    </citation>
    <scope>NUCLEOTIDE SEQUENCE [LARGE SCALE GENOMIC DNA]</scope>
    <source>
        <strain evidence="3">DSM 23664</strain>
    </source>
</reference>
<feature type="transmembrane region" description="Helical" evidence="1">
    <location>
        <begin position="210"/>
        <end position="231"/>
    </location>
</feature>
<evidence type="ECO:0000313" key="2">
    <source>
        <dbReference type="EMBL" id="SFC11194.1"/>
    </source>
</evidence>
<dbReference type="STRING" id="753702.SAMN04488102_10389"/>
<proteinExistence type="predicted"/>
<keyword evidence="1" id="KW-0812">Transmembrane</keyword>
<dbReference type="Proteomes" id="UP000199612">
    <property type="component" value="Unassembled WGS sequence"/>
</dbReference>
<keyword evidence="3" id="KW-1185">Reference proteome</keyword>
<evidence type="ECO:0000313" key="3">
    <source>
        <dbReference type="Proteomes" id="UP000199612"/>
    </source>
</evidence>
<sequence length="354" mass="40065">MEKILWTEIKRFIKRNVKKVIVLSVVIGLIYTLAANMLMGQNGMYETDDTLEVTEELAEYYSGFQVYIEYDDGRSFANTTLLEEYILQPELIEEAEASTGVEILSRIEQLEATGFEKSGDDRGVLGVIRGTYSDIFTVLVNVGTDSENVAVAEFYLDELTTEDVSFLESKELHVWSEPQVLSDAEDAVPESGDLGNDVGDTTVVDYMIDWAIGTVFGFIISTLVLIFWSLLRDRDLYAFTYNRGSDDVFLLYDADKNNADEVAQLIVYPLNYNKIVIHHSRLPDALKDALEKKSESLPQSVDYVPKMADASVKSDRTEVVIMIDSLNDSKKWYRKQRLLADTYQLPVKVVQINS</sequence>
<accession>A0A1I1GI12</accession>
<dbReference type="AlphaFoldDB" id="A0A1I1GI12"/>
<feature type="transmembrane region" description="Helical" evidence="1">
    <location>
        <begin position="20"/>
        <end position="39"/>
    </location>
</feature>
<name>A0A1I1GI12_9LACT</name>
<keyword evidence="1" id="KW-1133">Transmembrane helix</keyword>
<dbReference type="RefSeq" id="WP_091528882.1">
    <property type="nucleotide sequence ID" value="NZ_FOLT01000003.1"/>
</dbReference>
<dbReference type="EMBL" id="FOLT01000003">
    <property type="protein sequence ID" value="SFC11194.1"/>
    <property type="molecule type" value="Genomic_DNA"/>
</dbReference>
<organism evidence="2 3">
    <name type="scientific">Alkalibacterium subtropicum</name>
    <dbReference type="NCBI Taxonomy" id="753702"/>
    <lineage>
        <taxon>Bacteria</taxon>
        <taxon>Bacillati</taxon>
        <taxon>Bacillota</taxon>
        <taxon>Bacilli</taxon>
        <taxon>Lactobacillales</taxon>
        <taxon>Carnobacteriaceae</taxon>
        <taxon>Alkalibacterium</taxon>
    </lineage>
</organism>
<protein>
    <submittedName>
        <fullName evidence="2">Uncharacterized protein</fullName>
    </submittedName>
</protein>
<gene>
    <name evidence="2" type="ORF">SAMN04488102_10389</name>
</gene>
<keyword evidence="1" id="KW-0472">Membrane</keyword>
<evidence type="ECO:0000256" key="1">
    <source>
        <dbReference type="SAM" id="Phobius"/>
    </source>
</evidence>